<feature type="domain" description="BON" evidence="2">
    <location>
        <begin position="78"/>
        <end position="146"/>
    </location>
</feature>
<dbReference type="OrthoDB" id="870892at2"/>
<feature type="domain" description="BON" evidence="2">
    <location>
        <begin position="149"/>
        <end position="217"/>
    </location>
</feature>
<reference evidence="4" key="1">
    <citation type="journal article" date="2009" name="Environ. Microbiol.">
        <title>The genome of Polaromonas naphthalenivorans strain CJ2, isolated from coal tar-contaminated sediment, reveals physiological and metabolic versatility and evolution through extensive horizontal gene transfer.</title>
        <authorList>
            <person name="Yagi J.M."/>
            <person name="Sims D."/>
            <person name="Brettin T."/>
            <person name="Bruce D."/>
            <person name="Madsen E.L."/>
        </authorList>
    </citation>
    <scope>NUCLEOTIDE SEQUENCE [LARGE SCALE GENOMIC DNA]</scope>
    <source>
        <strain evidence="4">CJ2</strain>
    </source>
</reference>
<name>A1VPN0_POLNA</name>
<gene>
    <name evidence="3" type="ordered locus">Pnap_2300</name>
</gene>
<dbReference type="AlphaFoldDB" id="A1VPN0"/>
<proteinExistence type="predicted"/>
<dbReference type="Proteomes" id="UP000000644">
    <property type="component" value="Chromosome"/>
</dbReference>
<evidence type="ECO:0000313" key="3">
    <source>
        <dbReference type="EMBL" id="ABM37608.1"/>
    </source>
</evidence>
<evidence type="ECO:0000313" key="4">
    <source>
        <dbReference type="Proteomes" id="UP000000644"/>
    </source>
</evidence>
<protein>
    <submittedName>
        <fullName evidence="3">Transport-associated protein</fullName>
    </submittedName>
</protein>
<dbReference type="SMART" id="SM00749">
    <property type="entry name" value="BON"/>
    <property type="match status" value="3"/>
</dbReference>
<keyword evidence="1" id="KW-0732">Signal</keyword>
<dbReference type="InterPro" id="IPR014004">
    <property type="entry name" value="Transpt-assoc_nodulatn_dom_bac"/>
</dbReference>
<dbReference type="Pfam" id="PF04972">
    <property type="entry name" value="BON"/>
    <property type="match status" value="3"/>
</dbReference>
<dbReference type="STRING" id="365044.Pnap_2300"/>
<accession>A1VPN0</accession>
<sequence>MKTDSQLKANVIDELAWDPAINATGIGVMVTDGVVTLTGHLNSFAEKEAVERAIQRVDGVRGIALELDVKLSAEHKRSDSEIAQAAATSLRLNSLVPYDKIKVLVENGWVTLSGEVDWSYQLVRAEQCIRPLAGVHGIYNRIAIKPRASGRNIGEQITAALTRQAMREARHISVEVEGGVVTLKGTVHSLAEREAAVGAAFSAQGVSRVVDKLKVGY</sequence>
<dbReference type="PANTHER" id="PTHR34606">
    <property type="entry name" value="BON DOMAIN-CONTAINING PROTEIN"/>
    <property type="match status" value="1"/>
</dbReference>
<dbReference type="InterPro" id="IPR007055">
    <property type="entry name" value="BON_dom"/>
</dbReference>
<dbReference type="eggNOG" id="COG2823">
    <property type="taxonomic scope" value="Bacteria"/>
</dbReference>
<evidence type="ECO:0000259" key="2">
    <source>
        <dbReference type="PROSITE" id="PS50914"/>
    </source>
</evidence>
<dbReference type="RefSeq" id="WP_011801686.1">
    <property type="nucleotide sequence ID" value="NC_008781.1"/>
</dbReference>
<dbReference type="KEGG" id="pna:Pnap_2300"/>
<keyword evidence="4" id="KW-1185">Reference proteome</keyword>
<evidence type="ECO:0000256" key="1">
    <source>
        <dbReference type="ARBA" id="ARBA00022729"/>
    </source>
</evidence>
<dbReference type="PROSITE" id="PS50914">
    <property type="entry name" value="BON"/>
    <property type="match status" value="3"/>
</dbReference>
<dbReference type="HOGENOM" id="CLU_082070_0_0_4"/>
<dbReference type="InterPro" id="IPR051686">
    <property type="entry name" value="Lipoprotein_DolP"/>
</dbReference>
<feature type="domain" description="BON" evidence="2">
    <location>
        <begin position="3"/>
        <end position="71"/>
    </location>
</feature>
<organism evidence="3 4">
    <name type="scientific">Polaromonas naphthalenivorans (strain CJ2)</name>
    <dbReference type="NCBI Taxonomy" id="365044"/>
    <lineage>
        <taxon>Bacteria</taxon>
        <taxon>Pseudomonadati</taxon>
        <taxon>Pseudomonadota</taxon>
        <taxon>Betaproteobacteria</taxon>
        <taxon>Burkholderiales</taxon>
        <taxon>Comamonadaceae</taxon>
        <taxon>Polaromonas</taxon>
    </lineage>
</organism>
<dbReference type="EMBL" id="CP000529">
    <property type="protein sequence ID" value="ABM37608.1"/>
    <property type="molecule type" value="Genomic_DNA"/>
</dbReference>
<dbReference type="Gene3D" id="3.30.1340.30">
    <property type="match status" value="3"/>
</dbReference>
<dbReference type="PANTHER" id="PTHR34606:SF4">
    <property type="entry name" value="OUTER MEMBRANE LIPOPROTEIN DOLP"/>
    <property type="match status" value="1"/>
</dbReference>